<comment type="caution">
    <text evidence="2">The sequence shown here is derived from an EMBL/GenBank/DDBJ whole genome shotgun (WGS) entry which is preliminary data.</text>
</comment>
<keyword evidence="3" id="KW-1185">Reference proteome</keyword>
<accession>A0ABQ9GJE6</accession>
<dbReference type="InterPro" id="IPR036682">
    <property type="entry name" value="OS_D_A10/PebIII_sf"/>
</dbReference>
<dbReference type="InterPro" id="IPR005055">
    <property type="entry name" value="A10/PebIII"/>
</dbReference>
<name>A0ABQ9GJE6_9NEOP</name>
<evidence type="ECO:0000313" key="3">
    <source>
        <dbReference type="Proteomes" id="UP001159363"/>
    </source>
</evidence>
<feature type="compositionally biased region" description="Basic and acidic residues" evidence="1">
    <location>
        <begin position="1"/>
        <end position="18"/>
    </location>
</feature>
<protein>
    <submittedName>
        <fullName evidence="2">Uncharacterized protein</fullName>
    </submittedName>
</protein>
<dbReference type="Pfam" id="PF03392">
    <property type="entry name" value="OS-D"/>
    <property type="match status" value="1"/>
</dbReference>
<dbReference type="SUPFAM" id="SSF100910">
    <property type="entry name" value="Chemosensory protein Csp2"/>
    <property type="match status" value="1"/>
</dbReference>
<sequence length="429" mass="46746">MEQRRNERTGGGGGDHRGNPLTSGIVRHYSQGCFMCGSPIPICENPGTIPLGIELGSPWREGSTLTTAPPCLPPAGDAFHYQVKRCGAVVTNWNRIRDDPGSTPASERKSGREKLEIPEKTHRLVASSGMTRTYGSDPAGNRTRRRGVIRTNRNSHSAVATATVSQNDSGCCKNGVNRHPRENPSSIGIVLHDSHLRKSGVTRPGIEPGAGRQEAGPSTHNEVEYHVAEQAAACMRSVEQKSRRHVPSLWVRIASETAASGSMWWLLACAVCVGVASAGENTYGEVPDTINLHAMMRNDRVVASYEKCLMDEGPCTKHGEALKRKVAERLACSPPTKANQVQSPVGPLPDFRTWKSCRTMPLVSGFSRWYPVSPAISFQRRSILTSITFIGSQDLAVKSRPDLFTHSVHSLTSLPHHHRLTASTFTGYF</sequence>
<dbReference type="Gene3D" id="1.10.2080.10">
    <property type="entry name" value="Insect odorant-binding protein A10/Ejaculatory bulb-specific protein 3"/>
    <property type="match status" value="1"/>
</dbReference>
<feature type="region of interest" description="Disordered" evidence="1">
    <location>
        <begin position="1"/>
        <end position="22"/>
    </location>
</feature>
<reference evidence="2 3" key="1">
    <citation type="submission" date="2023-02" db="EMBL/GenBank/DDBJ databases">
        <title>LHISI_Scaffold_Assembly.</title>
        <authorList>
            <person name="Stuart O.P."/>
            <person name="Cleave R."/>
            <person name="Magrath M.J.L."/>
            <person name="Mikheyev A.S."/>
        </authorList>
    </citation>
    <scope>NUCLEOTIDE SEQUENCE [LARGE SCALE GENOMIC DNA]</scope>
    <source>
        <strain evidence="2">Daus_M_001</strain>
        <tissue evidence="2">Leg muscle</tissue>
    </source>
</reference>
<feature type="region of interest" description="Disordered" evidence="1">
    <location>
        <begin position="200"/>
        <end position="220"/>
    </location>
</feature>
<gene>
    <name evidence="2" type="ORF">PR048_025739</name>
</gene>
<evidence type="ECO:0000256" key="1">
    <source>
        <dbReference type="SAM" id="MobiDB-lite"/>
    </source>
</evidence>
<dbReference type="Proteomes" id="UP001159363">
    <property type="component" value="Chromosome 10"/>
</dbReference>
<feature type="region of interest" description="Disordered" evidence="1">
    <location>
        <begin position="96"/>
        <end position="115"/>
    </location>
</feature>
<proteinExistence type="predicted"/>
<organism evidence="2 3">
    <name type="scientific">Dryococelus australis</name>
    <dbReference type="NCBI Taxonomy" id="614101"/>
    <lineage>
        <taxon>Eukaryota</taxon>
        <taxon>Metazoa</taxon>
        <taxon>Ecdysozoa</taxon>
        <taxon>Arthropoda</taxon>
        <taxon>Hexapoda</taxon>
        <taxon>Insecta</taxon>
        <taxon>Pterygota</taxon>
        <taxon>Neoptera</taxon>
        <taxon>Polyneoptera</taxon>
        <taxon>Phasmatodea</taxon>
        <taxon>Verophasmatodea</taxon>
        <taxon>Anareolatae</taxon>
        <taxon>Phasmatidae</taxon>
        <taxon>Eurycanthinae</taxon>
        <taxon>Dryococelus</taxon>
    </lineage>
</organism>
<evidence type="ECO:0000313" key="2">
    <source>
        <dbReference type="EMBL" id="KAJ8872137.1"/>
    </source>
</evidence>
<dbReference type="EMBL" id="JARBHB010000011">
    <property type="protein sequence ID" value="KAJ8872137.1"/>
    <property type="molecule type" value="Genomic_DNA"/>
</dbReference>